<dbReference type="Proteomes" id="UP001608902">
    <property type="component" value="Unassembled WGS sequence"/>
</dbReference>
<dbReference type="PANTHER" id="PTHR11426">
    <property type="entry name" value="HISTONE H3"/>
    <property type="match status" value="1"/>
</dbReference>
<evidence type="ECO:0000256" key="7">
    <source>
        <dbReference type="ARBA" id="ARBA00023269"/>
    </source>
</evidence>
<evidence type="ECO:0000256" key="4">
    <source>
        <dbReference type="ARBA" id="ARBA00022454"/>
    </source>
</evidence>
<dbReference type="SUPFAM" id="SSF47113">
    <property type="entry name" value="Histone-fold"/>
    <property type="match status" value="1"/>
</dbReference>
<dbReference type="CDD" id="cd22911">
    <property type="entry name" value="HFD_H3"/>
    <property type="match status" value="1"/>
</dbReference>
<dbReference type="InterPro" id="IPR007125">
    <property type="entry name" value="H2A/H2B/H3"/>
</dbReference>
<accession>A0ABD6ERK1</accession>
<evidence type="ECO:0000256" key="8">
    <source>
        <dbReference type="SAM" id="MobiDB-lite"/>
    </source>
</evidence>
<dbReference type="GO" id="GO:0003677">
    <property type="term" value="F:DNA binding"/>
    <property type="evidence" value="ECO:0007669"/>
    <property type="project" value="UniProtKB-KW"/>
</dbReference>
<name>A0ABD6ERK1_9BILA</name>
<feature type="domain" description="Core Histone H2A/H2B/H3" evidence="9">
    <location>
        <begin position="48"/>
        <end position="136"/>
    </location>
</feature>
<evidence type="ECO:0000313" key="11">
    <source>
        <dbReference type="Proteomes" id="UP001608902"/>
    </source>
</evidence>
<evidence type="ECO:0000256" key="6">
    <source>
        <dbReference type="ARBA" id="ARBA00023242"/>
    </source>
</evidence>
<evidence type="ECO:0000313" key="10">
    <source>
        <dbReference type="EMBL" id="MFH4982574.1"/>
    </source>
</evidence>
<dbReference type="PROSITE" id="PS00959">
    <property type="entry name" value="HISTONE_H3_2"/>
    <property type="match status" value="1"/>
</dbReference>
<dbReference type="GO" id="GO:0005634">
    <property type="term" value="C:nucleus"/>
    <property type="evidence" value="ECO:0007669"/>
    <property type="project" value="UniProtKB-SubCell"/>
</dbReference>
<keyword evidence="4" id="KW-0158">Chromosome</keyword>
<evidence type="ECO:0000256" key="2">
    <source>
        <dbReference type="ARBA" id="ARBA00004286"/>
    </source>
</evidence>
<comment type="similarity">
    <text evidence="3">Belongs to the histone H3 family.</text>
</comment>
<dbReference type="EMBL" id="JBGFUD010009617">
    <property type="protein sequence ID" value="MFH4982574.1"/>
    <property type="molecule type" value="Genomic_DNA"/>
</dbReference>
<proteinExistence type="inferred from homology"/>
<dbReference type="AlphaFoldDB" id="A0ABD6ERK1"/>
<evidence type="ECO:0000256" key="1">
    <source>
        <dbReference type="ARBA" id="ARBA00004123"/>
    </source>
</evidence>
<evidence type="ECO:0000256" key="3">
    <source>
        <dbReference type="ARBA" id="ARBA00010343"/>
    </source>
</evidence>
<comment type="subcellular location">
    <subcellularLocation>
        <location evidence="2">Chromosome</location>
    </subcellularLocation>
    <subcellularLocation>
        <location evidence="1">Nucleus</location>
    </subcellularLocation>
</comment>
<evidence type="ECO:0000256" key="5">
    <source>
        <dbReference type="ARBA" id="ARBA00023125"/>
    </source>
</evidence>
<keyword evidence="6" id="KW-0539">Nucleus</keyword>
<comment type="caution">
    <text evidence="10">The sequence shown here is derived from an EMBL/GenBank/DDBJ whole genome shotgun (WGS) entry which is preliminary data.</text>
</comment>
<reference evidence="10 11" key="1">
    <citation type="submission" date="2024-08" db="EMBL/GenBank/DDBJ databases">
        <title>Gnathostoma spinigerum genome.</title>
        <authorList>
            <person name="Gonzalez-Bertolin B."/>
            <person name="Monzon S."/>
            <person name="Zaballos A."/>
            <person name="Jimenez P."/>
            <person name="Dekumyoy P."/>
            <person name="Varona S."/>
            <person name="Cuesta I."/>
            <person name="Sumanam S."/>
            <person name="Adisakwattana P."/>
            <person name="Gasser R.B."/>
            <person name="Hernandez-Gonzalez A."/>
            <person name="Young N.D."/>
            <person name="Perteguer M.J."/>
        </authorList>
    </citation>
    <scope>NUCLEOTIDE SEQUENCE [LARGE SCALE GENOMIC DNA]</scope>
    <source>
        <strain evidence="10">AL3</strain>
        <tissue evidence="10">Liver</tissue>
    </source>
</reference>
<dbReference type="InterPro" id="IPR000164">
    <property type="entry name" value="Histone_H3/CENP-A"/>
</dbReference>
<keyword evidence="5" id="KW-0238">DNA-binding</keyword>
<dbReference type="SMART" id="SM00428">
    <property type="entry name" value="H3"/>
    <property type="match status" value="1"/>
</dbReference>
<dbReference type="Pfam" id="PF00125">
    <property type="entry name" value="Histone"/>
    <property type="match status" value="1"/>
</dbReference>
<organism evidence="10 11">
    <name type="scientific">Gnathostoma spinigerum</name>
    <dbReference type="NCBI Taxonomy" id="75299"/>
    <lineage>
        <taxon>Eukaryota</taxon>
        <taxon>Metazoa</taxon>
        <taxon>Ecdysozoa</taxon>
        <taxon>Nematoda</taxon>
        <taxon>Chromadorea</taxon>
        <taxon>Rhabditida</taxon>
        <taxon>Spirurina</taxon>
        <taxon>Gnathostomatomorpha</taxon>
        <taxon>Gnathostomatoidea</taxon>
        <taxon>Gnathostomatidae</taxon>
        <taxon>Gnathostoma</taxon>
    </lineage>
</organism>
<dbReference type="FunFam" id="1.10.20.10:FF:000085">
    <property type="entry name" value="Histone H3.2"/>
    <property type="match status" value="1"/>
</dbReference>
<dbReference type="GO" id="GO:0000786">
    <property type="term" value="C:nucleosome"/>
    <property type="evidence" value="ECO:0007669"/>
    <property type="project" value="UniProtKB-KW"/>
</dbReference>
<dbReference type="PRINTS" id="PR00622">
    <property type="entry name" value="HISTONEH3"/>
</dbReference>
<feature type="region of interest" description="Disordered" evidence="8">
    <location>
        <begin position="1"/>
        <end position="35"/>
    </location>
</feature>
<gene>
    <name evidence="10" type="ORF">AB6A40_009283</name>
</gene>
<dbReference type="InterPro" id="IPR009072">
    <property type="entry name" value="Histone-fold"/>
</dbReference>
<keyword evidence="11" id="KW-1185">Reference proteome</keyword>
<evidence type="ECO:0000259" key="9">
    <source>
        <dbReference type="Pfam" id="PF00125"/>
    </source>
</evidence>
<keyword evidence="7" id="KW-0544">Nucleosome core</keyword>
<dbReference type="Gene3D" id="1.10.20.10">
    <property type="entry name" value="Histone, subunit A"/>
    <property type="match status" value="1"/>
</dbReference>
<sequence>MVRTKQTAKKTAPSAGKRMRLETKRKSIQKKQVGNVEKVKKRRFKNGMRALQQIRILQRTTSLLIPKAPFQRLVREIAMRTSSDATELRFQSAAISALQEAAEAYMTCFFEDTNLAAIHAQRVTIFPKDVHLVQRLRGHK</sequence>
<protein>
    <recommendedName>
        <fullName evidence="9">Core Histone H2A/H2B/H3 domain-containing protein</fullName>
    </recommendedName>
</protein>